<evidence type="ECO:0000256" key="2">
    <source>
        <dbReference type="SAM" id="Phobius"/>
    </source>
</evidence>
<feature type="transmembrane region" description="Helical" evidence="2">
    <location>
        <begin position="490"/>
        <end position="511"/>
    </location>
</feature>
<dbReference type="Proteomes" id="UP000077266">
    <property type="component" value="Unassembled WGS sequence"/>
</dbReference>
<accession>A0A165E9J9</accession>
<dbReference type="STRING" id="1314781.A0A165E9J9"/>
<dbReference type="InterPro" id="IPR044926">
    <property type="entry name" value="RGS_subdomain_2"/>
</dbReference>
<dbReference type="AlphaFoldDB" id="A0A165E9J9"/>
<reference evidence="3 4" key="1">
    <citation type="journal article" date="2016" name="Mol. Biol. Evol.">
        <title>Comparative Genomics of Early-Diverging Mushroom-Forming Fungi Provides Insights into the Origins of Lignocellulose Decay Capabilities.</title>
        <authorList>
            <person name="Nagy L.G."/>
            <person name="Riley R."/>
            <person name="Tritt A."/>
            <person name="Adam C."/>
            <person name="Daum C."/>
            <person name="Floudas D."/>
            <person name="Sun H."/>
            <person name="Yadav J.S."/>
            <person name="Pangilinan J."/>
            <person name="Larsson K.H."/>
            <person name="Matsuura K."/>
            <person name="Barry K."/>
            <person name="Labutti K."/>
            <person name="Kuo R."/>
            <person name="Ohm R.A."/>
            <person name="Bhattacharya S.S."/>
            <person name="Shirouzu T."/>
            <person name="Yoshinaga Y."/>
            <person name="Martin F.M."/>
            <person name="Grigoriev I.V."/>
            <person name="Hibbett D.S."/>
        </authorList>
    </citation>
    <scope>NUCLEOTIDE SEQUENCE [LARGE SCALE GENOMIC DNA]</scope>
    <source>
        <strain evidence="3 4">HHB12029</strain>
    </source>
</reference>
<dbReference type="Gene3D" id="1.10.167.10">
    <property type="entry name" value="Regulator of G-protein Signalling 4, domain 2"/>
    <property type="match status" value="1"/>
</dbReference>
<keyword evidence="2" id="KW-0472">Membrane</keyword>
<dbReference type="InterPro" id="IPR036305">
    <property type="entry name" value="RGS_sf"/>
</dbReference>
<keyword evidence="2" id="KW-0812">Transmembrane</keyword>
<dbReference type="PANTHER" id="PTHR39466">
    <property type="entry name" value="RGS DOMAIN-CONTAINING PROTEIN"/>
    <property type="match status" value="1"/>
</dbReference>
<dbReference type="SUPFAM" id="SSF48097">
    <property type="entry name" value="Regulator of G-protein signaling, RGS"/>
    <property type="match status" value="1"/>
</dbReference>
<evidence type="ECO:0000256" key="1">
    <source>
        <dbReference type="SAM" id="MobiDB-lite"/>
    </source>
</evidence>
<dbReference type="PANTHER" id="PTHR39466:SF1">
    <property type="entry name" value="RGS DOMAIN-CONTAINING PROTEIN"/>
    <property type="match status" value="1"/>
</dbReference>
<dbReference type="InParanoid" id="A0A165E9J9"/>
<feature type="region of interest" description="Disordered" evidence="1">
    <location>
        <begin position="401"/>
        <end position="425"/>
    </location>
</feature>
<evidence type="ECO:0000313" key="3">
    <source>
        <dbReference type="EMBL" id="KZV86397.1"/>
    </source>
</evidence>
<sequence length="516" mass="56883">METHTPRVAGFFRRARLRQLRNITLAEVLAGDTAAPLSLPEFEAFLTFSENNLQDLQFLVWFQDYAARFFALSEERQKCSPGPSKEVLLGKCRFLALFHVPRVHLEATSPTASTITDEKLELGQSQDKSASPSPTPRPHRCRFIRMRSMSDASMNTVTVDDTCDPACNCRQPFREECMHVMHTFFRPKATKAVVIDHDLRHRMVSRAAHSTHPDVFADIYDHVYRRMENGSLANFIVLASTNMSVRKQMILDYSGAALVLISFAIALATILAIPDHRFADRAWRTFAIPFWLMGSNVMYATFSGICPYTVFHGGGAQLHAWELEEADDQTRACIRGGGVIHVSLPPLPPSVASFSMSAAAGPVPAAKVSTSTSASSAQSLHTSHASTSTLASFTPSDIFRDGKYPAPPPPVPPLPAAYVTSSPARTVEPLSPAQQIRIDLQAPSPENTLSPRSPQTQFNAASAGFRRRPIFGPHRVVQDQRIRAVHYSTVIQSVLASFLSTLVFCSVLYTVPGLHH</sequence>
<keyword evidence="2" id="KW-1133">Transmembrane helix</keyword>
<feature type="transmembrane region" description="Helical" evidence="2">
    <location>
        <begin position="286"/>
        <end position="311"/>
    </location>
</feature>
<dbReference type="OrthoDB" id="3232309at2759"/>
<keyword evidence="4" id="KW-1185">Reference proteome</keyword>
<gene>
    <name evidence="3" type="ORF">EXIGLDRAFT_225784</name>
</gene>
<feature type="transmembrane region" description="Helical" evidence="2">
    <location>
        <begin position="250"/>
        <end position="274"/>
    </location>
</feature>
<feature type="compositionally biased region" description="Polar residues" evidence="1">
    <location>
        <begin position="123"/>
        <end position="132"/>
    </location>
</feature>
<feature type="compositionally biased region" description="Pro residues" evidence="1">
    <location>
        <begin position="405"/>
        <end position="415"/>
    </location>
</feature>
<dbReference type="EMBL" id="KV426157">
    <property type="protein sequence ID" value="KZV86397.1"/>
    <property type="molecule type" value="Genomic_DNA"/>
</dbReference>
<name>A0A165E9J9_EXIGL</name>
<feature type="region of interest" description="Disordered" evidence="1">
    <location>
        <begin position="114"/>
        <end position="139"/>
    </location>
</feature>
<protein>
    <submittedName>
        <fullName evidence="3">Uncharacterized protein</fullName>
    </submittedName>
</protein>
<proteinExistence type="predicted"/>
<organism evidence="3 4">
    <name type="scientific">Exidia glandulosa HHB12029</name>
    <dbReference type="NCBI Taxonomy" id="1314781"/>
    <lineage>
        <taxon>Eukaryota</taxon>
        <taxon>Fungi</taxon>
        <taxon>Dikarya</taxon>
        <taxon>Basidiomycota</taxon>
        <taxon>Agaricomycotina</taxon>
        <taxon>Agaricomycetes</taxon>
        <taxon>Auriculariales</taxon>
        <taxon>Exidiaceae</taxon>
        <taxon>Exidia</taxon>
    </lineage>
</organism>
<evidence type="ECO:0000313" key="4">
    <source>
        <dbReference type="Proteomes" id="UP000077266"/>
    </source>
</evidence>